<evidence type="ECO:0000256" key="6">
    <source>
        <dbReference type="PROSITE-ProRule" id="PRU00169"/>
    </source>
</evidence>
<dbReference type="PROSITE" id="PS50110">
    <property type="entry name" value="RESPONSE_REGULATORY"/>
    <property type="match status" value="1"/>
</dbReference>
<dbReference type="SMART" id="SM00387">
    <property type="entry name" value="HATPase_c"/>
    <property type="match status" value="1"/>
</dbReference>
<feature type="domain" description="PAS" evidence="11">
    <location>
        <begin position="997"/>
        <end position="1042"/>
    </location>
</feature>
<gene>
    <name evidence="13" type="ORF">AMET1_0219</name>
</gene>
<dbReference type="InterPro" id="IPR013656">
    <property type="entry name" value="PAS_4"/>
</dbReference>
<keyword evidence="5 13" id="KW-0418">Kinase</keyword>
<dbReference type="Pfam" id="PF13426">
    <property type="entry name" value="PAS_9"/>
    <property type="match status" value="4"/>
</dbReference>
<dbReference type="InterPro" id="IPR001789">
    <property type="entry name" value="Sig_transdc_resp-reg_receiver"/>
</dbReference>
<evidence type="ECO:0000259" key="12">
    <source>
        <dbReference type="PROSITE" id="PS50113"/>
    </source>
</evidence>
<dbReference type="PROSITE" id="PS50112">
    <property type="entry name" value="PAS"/>
    <property type="match status" value="7"/>
</dbReference>
<dbReference type="PANTHER" id="PTHR43304">
    <property type="entry name" value="PHYTOCHROME-LIKE PROTEIN CPH1"/>
    <property type="match status" value="1"/>
</dbReference>
<dbReference type="CDD" id="cd00156">
    <property type="entry name" value="REC"/>
    <property type="match status" value="1"/>
</dbReference>
<dbReference type="SMART" id="SM00091">
    <property type="entry name" value="PAS"/>
    <property type="match status" value="7"/>
</dbReference>
<keyword evidence="14" id="KW-1185">Reference proteome</keyword>
<feature type="domain" description="PAS" evidence="11">
    <location>
        <begin position="758"/>
        <end position="829"/>
    </location>
</feature>
<dbReference type="InterPro" id="IPR052162">
    <property type="entry name" value="Sensor_kinase/Photoreceptor"/>
</dbReference>
<dbReference type="NCBIfam" id="TIGR00229">
    <property type="entry name" value="sensory_box"/>
    <property type="match status" value="7"/>
</dbReference>
<proteinExistence type="predicted"/>
<keyword evidence="4" id="KW-0808">Transferase</keyword>
<feature type="compositionally biased region" description="Basic and acidic residues" evidence="8">
    <location>
        <begin position="1317"/>
        <end position="1329"/>
    </location>
</feature>
<protein>
    <recommendedName>
        <fullName evidence="2">histidine kinase</fullName>
        <ecNumber evidence="2">2.7.13.3</ecNumber>
    </recommendedName>
</protein>
<dbReference type="PROSITE" id="PS50109">
    <property type="entry name" value="HIS_KIN"/>
    <property type="match status" value="1"/>
</dbReference>
<dbReference type="SMART" id="SM00448">
    <property type="entry name" value="REC"/>
    <property type="match status" value="1"/>
</dbReference>
<comment type="catalytic activity">
    <reaction evidence="1">
        <text>ATP + protein L-histidine = ADP + protein N-phospho-L-histidine.</text>
        <dbReference type="EC" id="2.7.13.3"/>
    </reaction>
</comment>
<dbReference type="Pfam" id="PF08447">
    <property type="entry name" value="PAS_3"/>
    <property type="match status" value="1"/>
</dbReference>
<feature type="domain" description="Histidine kinase" evidence="9">
    <location>
        <begin position="1128"/>
        <end position="1331"/>
    </location>
</feature>
<reference evidence="13 14" key="1">
    <citation type="submission" date="2016-12" db="EMBL/GenBank/DDBJ databases">
        <title>Discovery of methanogenic haloarchaea.</title>
        <authorList>
            <person name="Sorokin D.Y."/>
            <person name="Makarova K.S."/>
            <person name="Abbas B."/>
            <person name="Ferrer M."/>
            <person name="Golyshin P.N."/>
        </authorList>
    </citation>
    <scope>NUCLEOTIDE SEQUENCE [LARGE SCALE GENOMIC DNA]</scope>
    <source>
        <strain evidence="13">AMET1</strain>
    </source>
</reference>
<dbReference type="PANTHER" id="PTHR43304:SF1">
    <property type="entry name" value="PAC DOMAIN-CONTAINING PROTEIN"/>
    <property type="match status" value="1"/>
</dbReference>
<dbReference type="Gene3D" id="3.40.50.2300">
    <property type="match status" value="1"/>
</dbReference>
<evidence type="ECO:0000256" key="7">
    <source>
        <dbReference type="SAM" id="Coils"/>
    </source>
</evidence>
<dbReference type="InterPro" id="IPR003594">
    <property type="entry name" value="HATPase_dom"/>
</dbReference>
<dbReference type="InterPro" id="IPR001610">
    <property type="entry name" value="PAC"/>
</dbReference>
<dbReference type="EC" id="2.7.13.3" evidence="2"/>
<evidence type="ECO:0000313" key="14">
    <source>
        <dbReference type="Proteomes" id="UP000195137"/>
    </source>
</evidence>
<evidence type="ECO:0000256" key="1">
    <source>
        <dbReference type="ARBA" id="ARBA00000085"/>
    </source>
</evidence>
<dbReference type="GO" id="GO:0004673">
    <property type="term" value="F:protein histidine kinase activity"/>
    <property type="evidence" value="ECO:0007669"/>
    <property type="project" value="UniProtKB-EC"/>
</dbReference>
<dbReference type="GO" id="GO:0000160">
    <property type="term" value="P:phosphorelay signal transduction system"/>
    <property type="evidence" value="ECO:0007669"/>
    <property type="project" value="InterPro"/>
</dbReference>
<evidence type="ECO:0000256" key="4">
    <source>
        <dbReference type="ARBA" id="ARBA00022679"/>
    </source>
</evidence>
<feature type="domain" description="PAS" evidence="11">
    <location>
        <begin position="634"/>
        <end position="678"/>
    </location>
</feature>
<feature type="domain" description="PAS" evidence="11">
    <location>
        <begin position="516"/>
        <end position="587"/>
    </location>
</feature>
<feature type="domain" description="PAS" evidence="11">
    <location>
        <begin position="147"/>
        <end position="217"/>
    </location>
</feature>
<comment type="caution">
    <text evidence="13">The sequence shown here is derived from an EMBL/GenBank/DDBJ whole genome shotgun (WGS) entry which is preliminary data.</text>
</comment>
<dbReference type="Pfam" id="PF00072">
    <property type="entry name" value="Response_reg"/>
    <property type="match status" value="1"/>
</dbReference>
<dbReference type="Gene3D" id="3.30.450.20">
    <property type="entry name" value="PAS domain"/>
    <property type="match status" value="7"/>
</dbReference>
<evidence type="ECO:0000313" key="13">
    <source>
        <dbReference type="EMBL" id="OUJ19548.1"/>
    </source>
</evidence>
<name>A0A1Y3GDN8_9EURY</name>
<dbReference type="SUPFAM" id="SSF55785">
    <property type="entry name" value="PYP-like sensor domain (PAS domain)"/>
    <property type="match status" value="7"/>
</dbReference>
<dbReference type="SMART" id="SM00086">
    <property type="entry name" value="PAC"/>
    <property type="match status" value="5"/>
</dbReference>
<dbReference type="SUPFAM" id="SSF52172">
    <property type="entry name" value="CheY-like"/>
    <property type="match status" value="1"/>
</dbReference>
<dbReference type="Pfam" id="PF02518">
    <property type="entry name" value="HATPase_c"/>
    <property type="match status" value="1"/>
</dbReference>
<feature type="coiled-coil region" evidence="7">
    <location>
        <begin position="249"/>
        <end position="283"/>
    </location>
</feature>
<feature type="region of interest" description="Disordered" evidence="8">
    <location>
        <begin position="1317"/>
        <end position="1337"/>
    </location>
</feature>
<feature type="domain" description="PAS" evidence="11">
    <location>
        <begin position="269"/>
        <end position="313"/>
    </location>
</feature>
<dbReference type="Gene3D" id="2.10.70.100">
    <property type="match status" value="1"/>
</dbReference>
<dbReference type="EMBL" id="MRZU01000002">
    <property type="protein sequence ID" value="OUJ19548.1"/>
    <property type="molecule type" value="Genomic_DNA"/>
</dbReference>
<evidence type="ECO:0000256" key="5">
    <source>
        <dbReference type="ARBA" id="ARBA00022777"/>
    </source>
</evidence>
<organism evidence="13 14">
    <name type="scientific">Methanonatronarchaeum thermophilum</name>
    <dbReference type="NCBI Taxonomy" id="1927129"/>
    <lineage>
        <taxon>Archaea</taxon>
        <taxon>Methanobacteriati</taxon>
        <taxon>Methanobacteriota</taxon>
        <taxon>Methanonatronarchaeia</taxon>
        <taxon>Methanonatronarchaeales</taxon>
        <taxon>Methanonatronarchaeaceae</taxon>
        <taxon>Methanonatronarchaeum</taxon>
    </lineage>
</organism>
<dbReference type="Gene3D" id="3.30.565.10">
    <property type="entry name" value="Histidine kinase-like ATPase, C-terminal domain"/>
    <property type="match status" value="1"/>
</dbReference>
<evidence type="ECO:0000259" key="9">
    <source>
        <dbReference type="PROSITE" id="PS50109"/>
    </source>
</evidence>
<feature type="domain" description="PAC" evidence="12">
    <location>
        <begin position="827"/>
        <end position="881"/>
    </location>
</feature>
<evidence type="ECO:0000256" key="3">
    <source>
        <dbReference type="ARBA" id="ARBA00022553"/>
    </source>
</evidence>
<dbReference type="Proteomes" id="UP000195137">
    <property type="component" value="Unassembled WGS sequence"/>
</dbReference>
<dbReference type="SUPFAM" id="SSF55874">
    <property type="entry name" value="ATPase domain of HSP90 chaperone/DNA topoisomerase II/histidine kinase"/>
    <property type="match status" value="1"/>
</dbReference>
<feature type="domain" description="PAC" evidence="12">
    <location>
        <begin position="707"/>
        <end position="757"/>
    </location>
</feature>
<feature type="modified residue" description="4-aspartylphosphate" evidence="6">
    <location>
        <position position="65"/>
    </location>
</feature>
<dbReference type="RefSeq" id="WP_086636639.1">
    <property type="nucleotide sequence ID" value="NZ_MRZU01000002.1"/>
</dbReference>
<feature type="domain" description="PAC" evidence="12">
    <location>
        <begin position="218"/>
        <end position="268"/>
    </location>
</feature>
<dbReference type="InterPro" id="IPR000014">
    <property type="entry name" value="PAS"/>
</dbReference>
<evidence type="ECO:0000256" key="2">
    <source>
        <dbReference type="ARBA" id="ARBA00012438"/>
    </source>
</evidence>
<feature type="domain" description="PAC" evidence="12">
    <location>
        <begin position="949"/>
        <end position="1000"/>
    </location>
</feature>
<accession>A0A1Y3GDN8</accession>
<feature type="domain" description="PAS" evidence="11">
    <location>
        <begin position="878"/>
        <end position="949"/>
    </location>
</feature>
<feature type="domain" description="Response regulatory" evidence="10">
    <location>
        <begin position="14"/>
        <end position="131"/>
    </location>
</feature>
<dbReference type="OrthoDB" id="3369at2157"/>
<dbReference type="InterPro" id="IPR000700">
    <property type="entry name" value="PAS-assoc_C"/>
</dbReference>
<dbReference type="InterPro" id="IPR035965">
    <property type="entry name" value="PAS-like_dom_sf"/>
</dbReference>
<dbReference type="PROSITE" id="PS50113">
    <property type="entry name" value="PAC"/>
    <property type="match status" value="5"/>
</dbReference>
<dbReference type="InterPro" id="IPR005467">
    <property type="entry name" value="His_kinase_dom"/>
</dbReference>
<dbReference type="InterPro" id="IPR036890">
    <property type="entry name" value="HATPase_C_sf"/>
</dbReference>
<keyword evidence="3 6" id="KW-0597">Phosphoprotein</keyword>
<evidence type="ECO:0000256" key="8">
    <source>
        <dbReference type="SAM" id="MobiDB-lite"/>
    </source>
</evidence>
<evidence type="ECO:0000259" key="10">
    <source>
        <dbReference type="PROSITE" id="PS50110"/>
    </source>
</evidence>
<sequence length="1337" mass="152899">MVSRYDGSQDSFIRVLLVDDEPGFLDLAKNFLEGDGSSLVVETAPSAEDGVDLLEEYSFDVVVSDYQMPGMDGLDFLDCIRNRMSMDIPFIMFTGRGREEVAMKALNLGANRYLQKGGAPKSQYDVLARAVKQEYRSYTTEKELKKSEREKKLILESTTDLIAYLNPSLDILWVNKAAGDSVGKKPSELEGKKCFEIWHDRDTPCSDCPVTKALETGDTHKGEVKSPDGRHWLVSGNPVHNDQGEVIGVVEATQEITKLKNAMEKLEKTTEEYRSILDAMNESVWIIDSSGRFIEVNETAAVKLGYSRDELLDMGPSDLDGVLSKSEVKEKIGQIFDVGFDVFETKHRTKDGEWIPVEVSNSLITYQDSEAVLSVARDISKRKRTQKKLKERVKELNLLYKLSKLEDKTSSISSLLEKSVKLLPPALKYPDKAIAKIVYRDMEYKSTGYEQSDYCLNYSISVFGEKEGYVKVGYIDELPSGNHVFIDEEIQVLDEFTNRIGSILEKKIAKKNLKKSEERYRRLFETAQDGMLILDSSSGEINDANPYIQELLNYNKQELVGKKLWEIGREQDIDENKKRFQKLVDEGYIRYEDLPLETKNSNTVYVEFVSNTYIVGEKKVVQCNIRDITERKQVEEKFRSFVENAPDGIIVHDLNGKIILANQMASNLLGYTKKELIGMEIPDIDPLAYKELPLNVFWKEVGSGESKSIESRHKRKDGETYPVRVSLKKISVDGMPAIIAFFRDITEIKKAQKTVEKNEKQLKKSQEIAKVGSWELDISTGKLDWSEETHRIFGTEFEKDLEYRDFLKTVHPEDQDYVDNAWKKAVQTGDYDVEHRIVVDGEVKWVHQKASITRVDGEPVSAFGTVQDITERKKLEERLKEYKRAIEGSTDLMAAVDVNKEFIFANKKYQQFFGIDNSKKLVGKKLKDIYSGSELETINKNINDALNGETVKYTMKRGKNPERHFDIRYYPLKEKDKVRGVVGVLRDITERKKIEKDLKTKDKAIQASKNAISIINSSGRYTHVNPAWTKLFGYTLDEVVGKKQTEISSDTKTKQTKQKILEKVKKHGEWTEETKIKTDKNTKSDKIHVEISSSKIETDDTTIGYINIYKDITSRKKSEERREFLHTLLRHDVKNKIQLIQGYHDLITEQKLPEQTENYLKKSNQAVRDSLDIIEKIKIMQKLEEKTEIQEIDINKTIKKVIEKEEPHAQQKNINIIHKKGCQKVLGGTLLNELFSNIIENSIRHAECNVILIKTIEDKNKCQIVIEDDGQGLPRQTKKIFNKGFKKGENAGSGLGLYFAKTITNRYNGEISAEQSEKGGAKIKIELQKPKTQQPNK</sequence>
<dbReference type="InterPro" id="IPR011006">
    <property type="entry name" value="CheY-like_superfamily"/>
</dbReference>
<dbReference type="Pfam" id="PF08448">
    <property type="entry name" value="PAS_4"/>
    <property type="match status" value="2"/>
</dbReference>
<keyword evidence="7" id="KW-0175">Coiled coil</keyword>
<dbReference type="CDD" id="cd00130">
    <property type="entry name" value="PAS"/>
    <property type="match status" value="7"/>
</dbReference>
<evidence type="ECO:0000259" key="11">
    <source>
        <dbReference type="PROSITE" id="PS50112"/>
    </source>
</evidence>
<dbReference type="InterPro" id="IPR013655">
    <property type="entry name" value="PAS_fold_3"/>
</dbReference>
<feature type="domain" description="PAC" evidence="12">
    <location>
        <begin position="341"/>
        <end position="391"/>
    </location>
</feature>